<dbReference type="InterPro" id="IPR008906">
    <property type="entry name" value="HATC_C_dom"/>
</dbReference>
<dbReference type="Proteomes" id="UP000887565">
    <property type="component" value="Unplaced"/>
</dbReference>
<dbReference type="InterPro" id="IPR012337">
    <property type="entry name" value="RNaseH-like_sf"/>
</dbReference>
<dbReference type="SUPFAM" id="SSF53098">
    <property type="entry name" value="Ribonuclease H-like"/>
    <property type="match status" value="1"/>
</dbReference>
<accession>A0A915IP97</accession>
<name>A0A915IP97_ROMCU</name>
<keyword evidence="2" id="KW-1185">Reference proteome</keyword>
<dbReference type="GO" id="GO:0046983">
    <property type="term" value="F:protein dimerization activity"/>
    <property type="evidence" value="ECO:0007669"/>
    <property type="project" value="InterPro"/>
</dbReference>
<feature type="domain" description="HAT C-terminal dimerisation" evidence="1">
    <location>
        <begin position="121"/>
        <end position="171"/>
    </location>
</feature>
<evidence type="ECO:0000313" key="3">
    <source>
        <dbReference type="WBParaSite" id="nRc.2.0.1.t16013-RA"/>
    </source>
</evidence>
<proteinExistence type="predicted"/>
<dbReference type="WBParaSite" id="nRc.2.0.1.t16013-RA">
    <property type="protein sequence ID" value="nRc.2.0.1.t16013-RA"/>
    <property type="gene ID" value="nRc.2.0.1.g16013"/>
</dbReference>
<dbReference type="AlphaFoldDB" id="A0A915IP97"/>
<evidence type="ECO:0000313" key="2">
    <source>
        <dbReference type="Proteomes" id="UP000887565"/>
    </source>
</evidence>
<protein>
    <submittedName>
        <fullName evidence="3">HAT C-terminal dimerisation domain-containing protein</fullName>
    </submittedName>
</protein>
<sequence>MKFFDEIHQSSSIAELLNTELKLIDGSGVELNNDSRLLAIKQSPKSLSGRTWVLSVSFFITSKSISDPAGTKVIVNSQRKTSLQEAKTGNERSLGERTNDFYKDSNCLLATALDRRFKFKFFDETICCRRKAEKLSIDGDILDFWWCKKNVYPYLSAMTKKYLAAPLTSVPKSFFETSLSLECAALRPRCHAHGMQEMIKD</sequence>
<evidence type="ECO:0000259" key="1">
    <source>
        <dbReference type="Pfam" id="PF05699"/>
    </source>
</evidence>
<reference evidence="3" key="1">
    <citation type="submission" date="2022-11" db="UniProtKB">
        <authorList>
            <consortium name="WormBaseParasite"/>
        </authorList>
    </citation>
    <scope>IDENTIFICATION</scope>
</reference>
<dbReference type="Pfam" id="PF05699">
    <property type="entry name" value="Dimer_Tnp_hAT"/>
    <property type="match status" value="1"/>
</dbReference>
<organism evidence="2 3">
    <name type="scientific">Romanomermis culicivorax</name>
    <name type="common">Nematode worm</name>
    <dbReference type="NCBI Taxonomy" id="13658"/>
    <lineage>
        <taxon>Eukaryota</taxon>
        <taxon>Metazoa</taxon>
        <taxon>Ecdysozoa</taxon>
        <taxon>Nematoda</taxon>
        <taxon>Enoplea</taxon>
        <taxon>Dorylaimia</taxon>
        <taxon>Mermithida</taxon>
        <taxon>Mermithoidea</taxon>
        <taxon>Mermithidae</taxon>
        <taxon>Romanomermis</taxon>
    </lineage>
</organism>